<name>A0ABY0ZFW8_9PSED</name>
<evidence type="ECO:0000313" key="2">
    <source>
        <dbReference type="Proteomes" id="UP000183915"/>
    </source>
</evidence>
<evidence type="ECO:0000313" key="1">
    <source>
        <dbReference type="EMBL" id="SEE61633.1"/>
    </source>
</evidence>
<reference evidence="1 2" key="1">
    <citation type="submission" date="2016-10" db="EMBL/GenBank/DDBJ databases">
        <authorList>
            <person name="Varghese N."/>
            <person name="Submissions S."/>
        </authorList>
    </citation>
    <scope>NUCLEOTIDE SEQUENCE [LARGE SCALE GENOMIC DNA]</scope>
    <source>
        <strain evidence="1 2">BS3780</strain>
    </source>
</reference>
<gene>
    <name evidence="1" type="ORF">SAMN04490188_4720</name>
</gene>
<accession>A0ABY0ZFW8</accession>
<proteinExistence type="predicted"/>
<dbReference type="EMBL" id="FNTT01000002">
    <property type="protein sequence ID" value="SEE61633.1"/>
    <property type="molecule type" value="Genomic_DNA"/>
</dbReference>
<organism evidence="1 2">
    <name type="scientific">Pseudomonas kilonensis</name>
    <dbReference type="NCBI Taxonomy" id="132476"/>
    <lineage>
        <taxon>Bacteria</taxon>
        <taxon>Pseudomonadati</taxon>
        <taxon>Pseudomonadota</taxon>
        <taxon>Gammaproteobacteria</taxon>
        <taxon>Pseudomonadales</taxon>
        <taxon>Pseudomonadaceae</taxon>
        <taxon>Pseudomonas</taxon>
    </lineage>
</organism>
<protein>
    <submittedName>
        <fullName evidence="1">Uncharacterized protein</fullName>
    </submittedName>
</protein>
<dbReference type="Proteomes" id="UP000183915">
    <property type="component" value="Unassembled WGS sequence"/>
</dbReference>
<comment type="caution">
    <text evidence="1">The sequence shown here is derived from an EMBL/GenBank/DDBJ whole genome shotgun (WGS) entry which is preliminary data.</text>
</comment>
<keyword evidence="2" id="KW-1185">Reference proteome</keyword>
<sequence length="72" mass="8011">MSWHTTEPLLWRGSLVPLGREAALKPGTLVCQANLLRSQREQAPSPQRDSDPPQGVHLRVFLVARLRASSNI</sequence>